<reference evidence="6" key="2">
    <citation type="submission" date="2016-02" db="EMBL/GenBank/DDBJ databases">
        <title>Genome sequencing of Aspergillus luchuensis NBRC 4314.</title>
        <authorList>
            <person name="Yamada O."/>
        </authorList>
    </citation>
    <scope>NUCLEOTIDE SEQUENCE [LARGE SCALE GENOMIC DNA]</scope>
    <source>
        <strain evidence="6">RIB 2604</strain>
    </source>
</reference>
<dbReference type="GO" id="GO:0044550">
    <property type="term" value="P:secondary metabolite biosynthetic process"/>
    <property type="evidence" value="ECO:0007669"/>
    <property type="project" value="TreeGrafter"/>
</dbReference>
<organism evidence="5 6">
    <name type="scientific">Aspergillus kawachii</name>
    <name type="common">White koji mold</name>
    <name type="synonym">Aspergillus awamori var. kawachi</name>
    <dbReference type="NCBI Taxonomy" id="1069201"/>
    <lineage>
        <taxon>Eukaryota</taxon>
        <taxon>Fungi</taxon>
        <taxon>Dikarya</taxon>
        <taxon>Ascomycota</taxon>
        <taxon>Pezizomycotina</taxon>
        <taxon>Eurotiomycetes</taxon>
        <taxon>Eurotiomycetidae</taxon>
        <taxon>Eurotiales</taxon>
        <taxon>Aspergillaceae</taxon>
        <taxon>Aspergillus</taxon>
        <taxon>Aspergillus subgen. Circumdati</taxon>
    </lineage>
</organism>
<dbReference type="PANTHER" id="PTHR46720">
    <property type="entry name" value="HYDROXYLASE, PUTATIVE (AFU_ORTHOLOGUE AFUA_3G01460)-RELATED"/>
    <property type="match status" value="1"/>
</dbReference>
<accession>A0A146F3L5</accession>
<gene>
    <name evidence="5" type="ORF">RIB2604_00801780</name>
</gene>
<evidence type="ECO:0000256" key="1">
    <source>
        <dbReference type="ARBA" id="ARBA00022630"/>
    </source>
</evidence>
<evidence type="ECO:0000256" key="3">
    <source>
        <dbReference type="ARBA" id="ARBA00023002"/>
    </source>
</evidence>
<dbReference type="SUPFAM" id="SSF51905">
    <property type="entry name" value="FAD/NAD(P)-binding domain"/>
    <property type="match status" value="1"/>
</dbReference>
<dbReference type="InterPro" id="IPR036188">
    <property type="entry name" value="FAD/NAD-bd_sf"/>
</dbReference>
<reference evidence="5 6" key="1">
    <citation type="journal article" date="2016" name="DNA Res.">
        <title>Genome sequence of Aspergillus luchuensis NBRC 4314.</title>
        <authorList>
            <person name="Yamada O."/>
            <person name="Machida M."/>
            <person name="Hosoyama A."/>
            <person name="Goto M."/>
            <person name="Takahashi T."/>
            <person name="Futagami T."/>
            <person name="Yamagata Y."/>
            <person name="Takeuchi M."/>
            <person name="Kobayashi T."/>
            <person name="Koike H."/>
            <person name="Abe K."/>
            <person name="Asai K."/>
            <person name="Arita M."/>
            <person name="Fujita N."/>
            <person name="Fukuda K."/>
            <person name="Higa K."/>
            <person name="Horikawa H."/>
            <person name="Ishikawa T."/>
            <person name="Jinno K."/>
            <person name="Kato Y."/>
            <person name="Kirimura K."/>
            <person name="Mizutani O."/>
            <person name="Nakasone K."/>
            <person name="Sano M."/>
            <person name="Shiraishi Y."/>
            <person name="Tsukahara M."/>
            <person name="Gomi K."/>
        </authorList>
    </citation>
    <scope>NUCLEOTIDE SEQUENCE [LARGE SCALE GENOMIC DNA]</scope>
    <source>
        <strain evidence="5 6">RIB 2604</strain>
    </source>
</reference>
<evidence type="ECO:0008006" key="7">
    <source>
        <dbReference type="Google" id="ProtNLM"/>
    </source>
</evidence>
<dbReference type="VEuPathDB" id="FungiDB:ASPFODRAFT_35725"/>
<evidence type="ECO:0000256" key="4">
    <source>
        <dbReference type="SAM" id="MobiDB-lite"/>
    </source>
</evidence>
<name>A0A146F3L5_ASPKA</name>
<dbReference type="GO" id="GO:0016491">
    <property type="term" value="F:oxidoreductase activity"/>
    <property type="evidence" value="ECO:0007669"/>
    <property type="project" value="UniProtKB-KW"/>
</dbReference>
<dbReference type="Gene3D" id="3.50.50.60">
    <property type="entry name" value="FAD/NAD(P)-binding domain"/>
    <property type="match status" value="1"/>
</dbReference>
<keyword evidence="2" id="KW-0274">FAD</keyword>
<protein>
    <recommendedName>
        <fullName evidence="7">Monooxygenase</fullName>
    </recommendedName>
</protein>
<evidence type="ECO:0000256" key="2">
    <source>
        <dbReference type="ARBA" id="ARBA00022827"/>
    </source>
</evidence>
<feature type="region of interest" description="Disordered" evidence="4">
    <location>
        <begin position="1"/>
        <end position="21"/>
    </location>
</feature>
<evidence type="ECO:0000313" key="6">
    <source>
        <dbReference type="Proteomes" id="UP000075230"/>
    </source>
</evidence>
<dbReference type="EMBL" id="BCWF01000008">
    <property type="protein sequence ID" value="GAT20706.1"/>
    <property type="molecule type" value="Genomic_DNA"/>
</dbReference>
<evidence type="ECO:0000313" key="5">
    <source>
        <dbReference type="EMBL" id="GAT20706.1"/>
    </source>
</evidence>
<dbReference type="AlphaFoldDB" id="A0A146F3L5"/>
<sequence length="199" mass="22023">MSDERASSTPPQNIEGTDRPLPYHFGLVNSQARNMSTDTIGVAIIGTGIKGITLALGLMSRGIPVRVYERARDFHEIGAGIGFTLNAEWAMKVVDPRIHAAFKRVAMPNASDWFQWVDGFNEPGTDPRETEEQLLFKIYLGERGFEDCHRAQFLGELARLLPENVVTSHKALDTVEPAADKSLGQLLRFQDGTTATNRP</sequence>
<dbReference type="InterPro" id="IPR051104">
    <property type="entry name" value="FAD_monoxygenase"/>
</dbReference>
<keyword evidence="3" id="KW-0560">Oxidoreductase</keyword>
<comment type="caution">
    <text evidence="5">The sequence shown here is derived from an EMBL/GenBank/DDBJ whole genome shotgun (WGS) entry which is preliminary data.</text>
</comment>
<proteinExistence type="predicted"/>
<dbReference type="PANTHER" id="PTHR46720:SF3">
    <property type="entry name" value="FAD-BINDING DOMAIN-CONTAINING PROTEIN-RELATED"/>
    <property type="match status" value="1"/>
</dbReference>
<dbReference type="Proteomes" id="UP000075230">
    <property type="component" value="Unassembled WGS sequence"/>
</dbReference>
<keyword evidence="1" id="KW-0285">Flavoprotein</keyword>